<proteinExistence type="predicted"/>
<evidence type="ECO:0000313" key="1">
    <source>
        <dbReference type="EMBL" id="MDE8648128.1"/>
    </source>
</evidence>
<evidence type="ECO:0008006" key="3">
    <source>
        <dbReference type="Google" id="ProtNLM"/>
    </source>
</evidence>
<evidence type="ECO:0000313" key="2">
    <source>
        <dbReference type="Proteomes" id="UP001217325"/>
    </source>
</evidence>
<sequence length="108" mass="12290">MKPIESYPFDPQRNCMRTTADAWGSMIVEWRPNTPFEATMQVESIVRGRSSTELAVVDTKTATRYWIPLRAFETLLLEGEIKKGLIEGTWHIEKRSGGYFGLVPVKVA</sequence>
<dbReference type="EMBL" id="JARDXE010000017">
    <property type="protein sequence ID" value="MDE8648128.1"/>
    <property type="molecule type" value="Genomic_DNA"/>
</dbReference>
<dbReference type="Proteomes" id="UP001217325">
    <property type="component" value="Unassembled WGS sequence"/>
</dbReference>
<comment type="caution">
    <text evidence="1">The sequence shown here is derived from an EMBL/GenBank/DDBJ whole genome shotgun (WGS) entry which is preliminary data.</text>
</comment>
<accession>A0AAW6LUN6</accession>
<name>A0AAW6LUN6_RHOSG</name>
<reference evidence="1" key="1">
    <citation type="submission" date="2023-02" db="EMBL/GenBank/DDBJ databases">
        <title>A novel hydrolase synthesized by Rhodococcus erythropolis HQ is responsible for the detoxification of Zearalenone.</title>
        <authorList>
            <person name="Hu J."/>
            <person name="Xu J."/>
        </authorList>
    </citation>
    <scope>NUCLEOTIDE SEQUENCE</scope>
    <source>
        <strain evidence="1">HQ</strain>
    </source>
</reference>
<protein>
    <recommendedName>
        <fullName evidence="3">Head-tail adaptor protein</fullName>
    </recommendedName>
</protein>
<gene>
    <name evidence="1" type="ORF">PXH69_24480</name>
</gene>
<organism evidence="1 2">
    <name type="scientific">Rhodococcus qingshengii</name>
    <dbReference type="NCBI Taxonomy" id="334542"/>
    <lineage>
        <taxon>Bacteria</taxon>
        <taxon>Bacillati</taxon>
        <taxon>Actinomycetota</taxon>
        <taxon>Actinomycetes</taxon>
        <taxon>Mycobacteriales</taxon>
        <taxon>Nocardiaceae</taxon>
        <taxon>Rhodococcus</taxon>
        <taxon>Rhodococcus erythropolis group</taxon>
    </lineage>
</organism>
<dbReference type="AlphaFoldDB" id="A0AAW6LUN6"/>
<dbReference type="RefSeq" id="WP_275232365.1">
    <property type="nucleotide sequence ID" value="NZ_JARDXE010000017.1"/>
</dbReference>